<evidence type="ECO:0008006" key="5">
    <source>
        <dbReference type="Google" id="ProtNLM"/>
    </source>
</evidence>
<dbReference type="AlphaFoldDB" id="A0A1T0A136"/>
<evidence type="ECO:0000313" key="4">
    <source>
        <dbReference type="Proteomes" id="UP000255279"/>
    </source>
</evidence>
<dbReference type="EMBL" id="UGQE01000001">
    <property type="protein sequence ID" value="STZ09875.1"/>
    <property type="molecule type" value="Genomic_DNA"/>
</dbReference>
<protein>
    <recommendedName>
        <fullName evidence="5">Glycosyl transferases group 1</fullName>
    </recommendedName>
</protein>
<keyword evidence="3" id="KW-1185">Reference proteome</keyword>
<dbReference type="STRING" id="34060.B0181_06900"/>
<sequence>MTKPTYNITTFYPGVFDELAELLYFSLLELGVAATITSRTIYTEATNIVFGVHTLGEKALELPSNTIVFNLEQLDLQSEHPVIREWTKLYLALGERFVIWDYSTKNLALWQEFGVQAKLFEFGYQKSLNRIYSQHSGIKQDIDVLFYGSTNDRRKKVLDELMARGLRFKHLFNVYGKQRDEWIARAKLIVNPHLRTTEIFEVVRCSYLMNNAVPIVSEINPTTVIEPRFLAGVAGAPYELLADKCAELIQNDSERLAQGYRGLASLSQYPQFELLGRIL</sequence>
<name>A0A1T0A136_9GAMM</name>
<proteinExistence type="predicted"/>
<evidence type="ECO:0000313" key="1">
    <source>
        <dbReference type="EMBL" id="OOR89476.1"/>
    </source>
</evidence>
<gene>
    <name evidence="1" type="ORF">B0181_06900</name>
    <name evidence="2" type="ORF">NCTC10293_00186</name>
</gene>
<evidence type="ECO:0000313" key="2">
    <source>
        <dbReference type="EMBL" id="STZ09875.1"/>
    </source>
</evidence>
<dbReference type="EMBL" id="MUXU01000039">
    <property type="protein sequence ID" value="OOR89476.1"/>
    <property type="molecule type" value="Genomic_DNA"/>
</dbReference>
<dbReference type="OrthoDB" id="6493506at2"/>
<evidence type="ECO:0000313" key="3">
    <source>
        <dbReference type="Proteomes" id="UP000190435"/>
    </source>
</evidence>
<reference evidence="2 4" key="2">
    <citation type="submission" date="2018-06" db="EMBL/GenBank/DDBJ databases">
        <authorList>
            <consortium name="Pathogen Informatics"/>
            <person name="Doyle S."/>
        </authorList>
    </citation>
    <scope>NUCLEOTIDE SEQUENCE [LARGE SCALE GENOMIC DNA]</scope>
    <source>
        <strain evidence="2 4">NCTC10293</strain>
    </source>
</reference>
<dbReference type="Proteomes" id="UP000190435">
    <property type="component" value="Unassembled WGS sequence"/>
</dbReference>
<dbReference type="Proteomes" id="UP000255279">
    <property type="component" value="Unassembled WGS sequence"/>
</dbReference>
<dbReference type="RefSeq" id="WP_133141510.1">
    <property type="nucleotide sequence ID" value="NZ_CAACXO010000056.1"/>
</dbReference>
<reference evidence="1 3" key="1">
    <citation type="submission" date="2017-02" db="EMBL/GenBank/DDBJ databases">
        <title>Draft genome sequence of Moraxella caviae CCUG 355 type strain.</title>
        <authorList>
            <person name="Engstrom-Jakobsson H."/>
            <person name="Salva-Serra F."/>
            <person name="Thorell K."/>
            <person name="Gonzales-Siles L."/>
            <person name="Karlsson R."/>
            <person name="Boulund F."/>
            <person name="Engstrand L."/>
            <person name="Moore E."/>
        </authorList>
    </citation>
    <scope>NUCLEOTIDE SEQUENCE [LARGE SCALE GENOMIC DNA]</scope>
    <source>
        <strain evidence="1 3">CCUG 355</strain>
    </source>
</reference>
<accession>A0A1T0A136</accession>
<organism evidence="1 3">
    <name type="scientific">Moraxella caviae</name>
    <dbReference type="NCBI Taxonomy" id="34060"/>
    <lineage>
        <taxon>Bacteria</taxon>
        <taxon>Pseudomonadati</taxon>
        <taxon>Pseudomonadota</taxon>
        <taxon>Gammaproteobacteria</taxon>
        <taxon>Moraxellales</taxon>
        <taxon>Moraxellaceae</taxon>
        <taxon>Moraxella</taxon>
    </lineage>
</organism>